<proteinExistence type="inferred from homology"/>
<dbReference type="InterPro" id="IPR000760">
    <property type="entry name" value="Inositol_monophosphatase-like"/>
</dbReference>
<name>A0A212LP39_9HYPH</name>
<comment type="similarity">
    <text evidence="1">Belongs to the inositol monophosphatase superfamily.</text>
</comment>
<dbReference type="EMBL" id="FMJD01000013">
    <property type="protein sequence ID" value="SCM79343.1"/>
    <property type="molecule type" value="Genomic_DNA"/>
</dbReference>
<dbReference type="RefSeq" id="WP_288198493.1">
    <property type="nucleotide sequence ID" value="NZ_LT608334.1"/>
</dbReference>
<dbReference type="SUPFAM" id="SSF56655">
    <property type="entry name" value="Carbohydrate phosphatase"/>
    <property type="match status" value="1"/>
</dbReference>
<evidence type="ECO:0000256" key="2">
    <source>
        <dbReference type="PIRSR" id="PIRSR600760-2"/>
    </source>
</evidence>
<dbReference type="Gene3D" id="3.30.540.10">
    <property type="entry name" value="Fructose-1,6-Bisphosphatase, subunit A, domain 1"/>
    <property type="match status" value="1"/>
</dbReference>
<feature type="binding site" evidence="2">
    <location>
        <position position="222"/>
    </location>
    <ligand>
        <name>Mg(2+)</name>
        <dbReference type="ChEBI" id="CHEBI:18420"/>
        <label>1</label>
        <note>catalytic</note>
    </ligand>
</feature>
<organism evidence="3">
    <name type="scientific">uncultured Pleomorphomonas sp</name>
    <dbReference type="NCBI Taxonomy" id="442121"/>
    <lineage>
        <taxon>Bacteria</taxon>
        <taxon>Pseudomonadati</taxon>
        <taxon>Pseudomonadota</taxon>
        <taxon>Alphaproteobacteria</taxon>
        <taxon>Hyphomicrobiales</taxon>
        <taxon>Pleomorphomonadaceae</taxon>
        <taxon>Pleomorphomonas</taxon>
        <taxon>environmental samples</taxon>
    </lineage>
</organism>
<reference evidence="3" key="1">
    <citation type="submission" date="2016-08" db="EMBL/GenBank/DDBJ databases">
        <authorList>
            <person name="Seilhamer J.J."/>
        </authorList>
    </citation>
    <scope>NUCLEOTIDE SEQUENCE</scope>
    <source>
        <strain evidence="3">86</strain>
    </source>
</reference>
<protein>
    <submittedName>
        <fullName evidence="3">Inositol-1-monophosphatase</fullName>
        <ecNumber evidence="3">3.1.3.25</ecNumber>
    </submittedName>
</protein>
<dbReference type="EC" id="3.1.3.25" evidence="3"/>
<sequence length="268" mass="28324">MPEIEAPSPLLAAMIAAARLGGDIARRHFAACGQAKIDEKAARDYVTAADVAVETAIAAALAEAFPGWSIDGEEKAGNRDLGPEAPRLLIDPIDGTTNFAWGIPFFGVVISLLRGSRVDAGVVYDPMRDELFCAERSHGAFLDGVRLAVREGRDIDHAVIGASLPIPGQVRSLPVARYREVLMEVMDHAAAMRRMGSAALSIAYVAANRHDAFFEDGLSPHDYAASVLIVEEAGGVVGGFDGGAVPETGAVLAATPAVHPWLVERFTR</sequence>
<dbReference type="GO" id="GO:0007165">
    <property type="term" value="P:signal transduction"/>
    <property type="evidence" value="ECO:0007669"/>
    <property type="project" value="TreeGrafter"/>
</dbReference>
<gene>
    <name evidence="3" type="primary">suhB</name>
    <name evidence="3" type="ORF">KL86PLE_90354</name>
</gene>
<keyword evidence="2" id="KW-0460">Magnesium</keyword>
<dbReference type="GO" id="GO:0006020">
    <property type="term" value="P:inositol metabolic process"/>
    <property type="evidence" value="ECO:0007669"/>
    <property type="project" value="TreeGrafter"/>
</dbReference>
<dbReference type="AlphaFoldDB" id="A0A212LP39"/>
<feature type="binding site" evidence="2">
    <location>
        <position position="94"/>
    </location>
    <ligand>
        <name>Mg(2+)</name>
        <dbReference type="ChEBI" id="CHEBI:18420"/>
        <label>1</label>
        <note>catalytic</note>
    </ligand>
</feature>
<dbReference type="GO" id="GO:0008934">
    <property type="term" value="F:inositol monophosphate 1-phosphatase activity"/>
    <property type="evidence" value="ECO:0007669"/>
    <property type="project" value="TreeGrafter"/>
</dbReference>
<dbReference type="Gene3D" id="3.40.190.80">
    <property type="match status" value="1"/>
</dbReference>
<evidence type="ECO:0000256" key="1">
    <source>
        <dbReference type="ARBA" id="ARBA00009759"/>
    </source>
</evidence>
<dbReference type="PRINTS" id="PR00377">
    <property type="entry name" value="IMPHPHTASES"/>
</dbReference>
<dbReference type="PANTHER" id="PTHR20854:SF4">
    <property type="entry name" value="INOSITOL-1-MONOPHOSPHATASE-RELATED"/>
    <property type="match status" value="1"/>
</dbReference>
<feature type="binding site" evidence="2">
    <location>
        <position position="91"/>
    </location>
    <ligand>
        <name>Mg(2+)</name>
        <dbReference type="ChEBI" id="CHEBI:18420"/>
        <label>1</label>
        <note>catalytic</note>
    </ligand>
</feature>
<evidence type="ECO:0000313" key="3">
    <source>
        <dbReference type="EMBL" id="SCM79343.1"/>
    </source>
</evidence>
<comment type="cofactor">
    <cofactor evidence="2">
        <name>Mg(2+)</name>
        <dbReference type="ChEBI" id="CHEBI:18420"/>
    </cofactor>
</comment>
<keyword evidence="3" id="KW-0378">Hydrolase</keyword>
<accession>A0A212LP39</accession>
<dbReference type="Pfam" id="PF00459">
    <property type="entry name" value="Inositol_P"/>
    <property type="match status" value="1"/>
</dbReference>
<keyword evidence="2" id="KW-0479">Metal-binding</keyword>
<dbReference type="PANTHER" id="PTHR20854">
    <property type="entry name" value="INOSITOL MONOPHOSPHATASE"/>
    <property type="match status" value="1"/>
</dbReference>
<feature type="binding site" evidence="2">
    <location>
        <position position="73"/>
    </location>
    <ligand>
        <name>Mg(2+)</name>
        <dbReference type="ChEBI" id="CHEBI:18420"/>
        <label>1</label>
        <note>catalytic</note>
    </ligand>
</feature>
<feature type="binding site" evidence="2">
    <location>
        <position position="93"/>
    </location>
    <ligand>
        <name>Mg(2+)</name>
        <dbReference type="ChEBI" id="CHEBI:18420"/>
        <label>2</label>
    </ligand>
</feature>
<dbReference type="GO" id="GO:0046872">
    <property type="term" value="F:metal ion binding"/>
    <property type="evidence" value="ECO:0007669"/>
    <property type="project" value="UniProtKB-KW"/>
</dbReference>